<dbReference type="InterPro" id="IPR012334">
    <property type="entry name" value="Pectin_lyas_fold"/>
</dbReference>
<reference evidence="1 2" key="1">
    <citation type="submission" date="2021-09" db="EMBL/GenBank/DDBJ databases">
        <title>Genome sequencing and assembly of Chryseobacterium sp. RG1.</title>
        <authorList>
            <person name="Chhetri G."/>
        </authorList>
    </citation>
    <scope>NUCLEOTIDE SEQUENCE [LARGE SCALE GENOMIC DNA]</scope>
    <source>
        <strain evidence="1 2">RG1</strain>
    </source>
</reference>
<proteinExistence type="predicted"/>
<dbReference type="SMART" id="SM00710">
    <property type="entry name" value="PbH1"/>
    <property type="match status" value="4"/>
</dbReference>
<dbReference type="SUPFAM" id="SSF51126">
    <property type="entry name" value="Pectin lyase-like"/>
    <property type="match status" value="1"/>
</dbReference>
<evidence type="ECO:0008006" key="3">
    <source>
        <dbReference type="Google" id="ProtNLM"/>
    </source>
</evidence>
<dbReference type="InterPro" id="IPR011050">
    <property type="entry name" value="Pectin_lyase_fold/virulence"/>
</dbReference>
<protein>
    <recommendedName>
        <fullName evidence="3">Parallel beta-helix repeat (Two copies)</fullName>
    </recommendedName>
</protein>
<dbReference type="Proteomes" id="UP000618240">
    <property type="component" value="Unassembled WGS sequence"/>
</dbReference>
<accession>A0ABS8A558</accession>
<keyword evidence="2" id="KW-1185">Reference proteome</keyword>
<evidence type="ECO:0000313" key="2">
    <source>
        <dbReference type="Proteomes" id="UP000618240"/>
    </source>
</evidence>
<dbReference type="EMBL" id="JAERSE020000005">
    <property type="protein sequence ID" value="MCA6069109.1"/>
    <property type="molecule type" value="Genomic_DNA"/>
</dbReference>
<dbReference type="Gene3D" id="2.160.20.10">
    <property type="entry name" value="Single-stranded right-handed beta-helix, Pectin lyase-like"/>
    <property type="match status" value="1"/>
</dbReference>
<dbReference type="RefSeq" id="WP_225690298.1">
    <property type="nucleotide sequence ID" value="NZ_JAERSE020000005.1"/>
</dbReference>
<sequence>MRFFTILLIFFFHSLLGQSVNIEKFNVNGNDRNDDTITFDNAIEYITKNGGTLSIPKGNYYLNNDFRKRKGVHNNNYIFLISRSFTIKLNKGAVLHYQNGFKGFRFRSVADPDDKTIRKYEVIIDGGIINAVNNITTIPKIGNPEMWGFVAETLHNFTVKNLEVKNFRGTAAVASYSNDIFEIENSNFLNVTGNPYDLVDNHGDAIYVANTLAYKIVNNNATNSITSKNRIGRVGICIEYEGCGNGLIENNIVNGYDRGVHVELIKGSALIRNNRLIGNSSGIVLWNNYKNKQVIDSNIISNRGLQINNKSLLYTSAPIIMLGYNTNNNTTIINNQITIDKNFYRPRNILQITSSSIDVKNNKFIDETNELSLAIAQGQSDKEKITNINFSNNIVQTKIVNAYDVSNLNINGNKFDISEMTISFDNSKNIYKNNKFGENLQKKRINILGKYSLQ</sequence>
<organism evidence="1 2">
    <name type="scientific">Chryseobacterium tagetis</name>
    <dbReference type="NCBI Taxonomy" id="2801334"/>
    <lineage>
        <taxon>Bacteria</taxon>
        <taxon>Pseudomonadati</taxon>
        <taxon>Bacteroidota</taxon>
        <taxon>Flavobacteriia</taxon>
        <taxon>Flavobacteriales</taxon>
        <taxon>Weeksellaceae</taxon>
        <taxon>Chryseobacterium group</taxon>
        <taxon>Chryseobacterium</taxon>
    </lineage>
</organism>
<dbReference type="InterPro" id="IPR006626">
    <property type="entry name" value="PbH1"/>
</dbReference>
<evidence type="ECO:0000313" key="1">
    <source>
        <dbReference type="EMBL" id="MCA6069109.1"/>
    </source>
</evidence>
<comment type="caution">
    <text evidence="1">The sequence shown here is derived from an EMBL/GenBank/DDBJ whole genome shotgun (WGS) entry which is preliminary data.</text>
</comment>
<name>A0ABS8A558_9FLAO</name>
<gene>
    <name evidence="1" type="ORF">JI747_018235</name>
</gene>